<evidence type="ECO:0000259" key="2">
    <source>
        <dbReference type="Pfam" id="PF00188"/>
    </source>
</evidence>
<dbReference type="InterPro" id="IPR014044">
    <property type="entry name" value="CAP_dom"/>
</dbReference>
<evidence type="ECO:0000313" key="3">
    <source>
        <dbReference type="EMBL" id="KKQ14733.1"/>
    </source>
</evidence>
<name>A0A0G0F6D4_9BACT</name>
<accession>A0A0G0F6D4</accession>
<sequence>MAAVTQKQNESSKIKVDNPKSSKNILNALNSYREKMGVSKLSLNPALAEYAKFRVSHFSSIGSIDNHEGFRNFINSEDGFNKLGFMSLGENSGNGSFKDDADLIERFYGSHGPHNENQLDPKWTHVGIAVLGNFTDFIFGANPI</sequence>
<feature type="compositionally biased region" description="Basic and acidic residues" evidence="1">
    <location>
        <begin position="10"/>
        <end position="20"/>
    </location>
</feature>
<dbReference type="EMBL" id="LBSJ01000031">
    <property type="protein sequence ID" value="KKQ14733.1"/>
    <property type="molecule type" value="Genomic_DNA"/>
</dbReference>
<feature type="domain" description="SCP" evidence="2">
    <location>
        <begin position="26"/>
        <end position="131"/>
    </location>
</feature>
<evidence type="ECO:0000256" key="1">
    <source>
        <dbReference type="SAM" id="MobiDB-lite"/>
    </source>
</evidence>
<dbReference type="Pfam" id="PF00188">
    <property type="entry name" value="CAP"/>
    <property type="match status" value="1"/>
</dbReference>
<gene>
    <name evidence="3" type="ORF">US28_C0031G0016</name>
</gene>
<proteinExistence type="predicted"/>
<evidence type="ECO:0000313" key="4">
    <source>
        <dbReference type="Proteomes" id="UP000034448"/>
    </source>
</evidence>
<dbReference type="AlphaFoldDB" id="A0A0G0F6D4"/>
<protein>
    <recommendedName>
        <fullName evidence="2">SCP domain-containing protein</fullName>
    </recommendedName>
</protein>
<feature type="region of interest" description="Disordered" evidence="1">
    <location>
        <begin position="1"/>
        <end position="20"/>
    </location>
</feature>
<reference evidence="3 4" key="1">
    <citation type="journal article" date="2015" name="Nature">
        <title>rRNA introns, odd ribosomes, and small enigmatic genomes across a large radiation of phyla.</title>
        <authorList>
            <person name="Brown C.T."/>
            <person name="Hug L.A."/>
            <person name="Thomas B.C."/>
            <person name="Sharon I."/>
            <person name="Castelle C.J."/>
            <person name="Singh A."/>
            <person name="Wilkins M.J."/>
            <person name="Williams K.H."/>
            <person name="Banfield J.F."/>
        </authorList>
    </citation>
    <scope>NUCLEOTIDE SEQUENCE [LARGE SCALE GENOMIC DNA]</scope>
</reference>
<dbReference type="Proteomes" id="UP000034448">
    <property type="component" value="Unassembled WGS sequence"/>
</dbReference>
<dbReference type="InterPro" id="IPR035940">
    <property type="entry name" value="CAP_sf"/>
</dbReference>
<organism evidence="3 4">
    <name type="scientific">Candidatus Daviesbacteria bacterium GW2011_GWA1_36_8</name>
    <dbReference type="NCBI Taxonomy" id="1618417"/>
    <lineage>
        <taxon>Bacteria</taxon>
        <taxon>Candidatus Daviesiibacteriota</taxon>
    </lineage>
</organism>
<comment type="caution">
    <text evidence="3">The sequence shown here is derived from an EMBL/GenBank/DDBJ whole genome shotgun (WGS) entry which is preliminary data.</text>
</comment>
<dbReference type="SUPFAM" id="SSF55797">
    <property type="entry name" value="PR-1-like"/>
    <property type="match status" value="1"/>
</dbReference>
<dbReference type="Gene3D" id="3.40.33.10">
    <property type="entry name" value="CAP"/>
    <property type="match status" value="1"/>
</dbReference>